<gene>
    <name evidence="1" type="ORF">ACI1P1_16285</name>
</gene>
<dbReference type="EMBL" id="JBJURJ010000010">
    <property type="protein sequence ID" value="MFM9329855.1"/>
    <property type="molecule type" value="Genomic_DNA"/>
</dbReference>
<sequence>MDRFVYIAGILARPGAIVPDGFAYRDIPDCLMGIGWIQGNTSHLEKGAHGKTEKIMKTNGYAPDYSAVGISMEYYSFEKYANIEEDGKNTFTFGYYLPCKKVE</sequence>
<dbReference type="Proteomes" id="UP001631969">
    <property type="component" value="Unassembled WGS sequence"/>
</dbReference>
<protein>
    <submittedName>
        <fullName evidence="1">Uncharacterized protein</fullName>
    </submittedName>
</protein>
<accession>A0ACC7P093</accession>
<evidence type="ECO:0000313" key="1">
    <source>
        <dbReference type="EMBL" id="MFM9329855.1"/>
    </source>
</evidence>
<name>A0ACC7P093_9BACL</name>
<reference evidence="1" key="1">
    <citation type="submission" date="2024-12" db="EMBL/GenBank/DDBJ databases">
        <authorList>
            <person name="Wu N."/>
        </authorList>
    </citation>
    <scope>NUCLEOTIDE SEQUENCE</scope>
    <source>
        <strain evidence="1">P15</strain>
    </source>
</reference>
<evidence type="ECO:0000313" key="2">
    <source>
        <dbReference type="Proteomes" id="UP001631969"/>
    </source>
</evidence>
<keyword evidence="2" id="KW-1185">Reference proteome</keyword>
<organism evidence="1 2">
    <name type="scientific">Paenibacillus mesotrionivorans</name>
    <dbReference type="NCBI Taxonomy" id="3160968"/>
    <lineage>
        <taxon>Bacteria</taxon>
        <taxon>Bacillati</taxon>
        <taxon>Bacillota</taxon>
        <taxon>Bacilli</taxon>
        <taxon>Bacillales</taxon>
        <taxon>Paenibacillaceae</taxon>
        <taxon>Paenibacillus</taxon>
    </lineage>
</organism>
<comment type="caution">
    <text evidence="1">The sequence shown here is derived from an EMBL/GenBank/DDBJ whole genome shotgun (WGS) entry which is preliminary data.</text>
</comment>
<proteinExistence type="predicted"/>